<evidence type="ECO:0000256" key="1">
    <source>
        <dbReference type="ARBA" id="ARBA00008361"/>
    </source>
</evidence>
<reference evidence="4" key="1">
    <citation type="journal article" date="2020" name="Stud. Mycol.">
        <title>101 Dothideomycetes genomes: a test case for predicting lifestyles and emergence of pathogens.</title>
        <authorList>
            <person name="Haridas S."/>
            <person name="Albert R."/>
            <person name="Binder M."/>
            <person name="Bloem J."/>
            <person name="Labutti K."/>
            <person name="Salamov A."/>
            <person name="Andreopoulos B."/>
            <person name="Baker S."/>
            <person name="Barry K."/>
            <person name="Bills G."/>
            <person name="Bluhm B."/>
            <person name="Cannon C."/>
            <person name="Castanera R."/>
            <person name="Culley D."/>
            <person name="Daum C."/>
            <person name="Ezra D."/>
            <person name="Gonzalez J."/>
            <person name="Henrissat B."/>
            <person name="Kuo A."/>
            <person name="Liang C."/>
            <person name="Lipzen A."/>
            <person name="Lutzoni F."/>
            <person name="Magnuson J."/>
            <person name="Mondo S."/>
            <person name="Nolan M."/>
            <person name="Ohm R."/>
            <person name="Pangilinan J."/>
            <person name="Park H.-J."/>
            <person name="Ramirez L."/>
            <person name="Alfaro M."/>
            <person name="Sun H."/>
            <person name="Tritt A."/>
            <person name="Yoshinaga Y."/>
            <person name="Zwiers L.-H."/>
            <person name="Turgeon B."/>
            <person name="Goodwin S."/>
            <person name="Spatafora J."/>
            <person name="Crous P."/>
            <person name="Grigoriev I."/>
        </authorList>
    </citation>
    <scope>NUCLEOTIDE SEQUENCE</scope>
    <source>
        <strain evidence="4">CBS 119687</strain>
    </source>
</reference>
<keyword evidence="2" id="KW-0489">Methyltransferase</keyword>
<dbReference type="EMBL" id="ML977502">
    <property type="protein sequence ID" value="KAF2131476.1"/>
    <property type="molecule type" value="Genomic_DNA"/>
</dbReference>
<proteinExistence type="inferred from homology"/>
<dbReference type="GO" id="GO:0008168">
    <property type="term" value="F:methyltransferase activity"/>
    <property type="evidence" value="ECO:0007669"/>
    <property type="project" value="UniProtKB-KW"/>
</dbReference>
<keyword evidence="5" id="KW-1185">Reference proteome</keyword>
<evidence type="ECO:0000256" key="3">
    <source>
        <dbReference type="ARBA" id="ARBA00022679"/>
    </source>
</evidence>
<dbReference type="Proteomes" id="UP000799771">
    <property type="component" value="Unassembled WGS sequence"/>
</dbReference>
<dbReference type="PANTHER" id="PTHR12176">
    <property type="entry name" value="SAM-DEPENDENT METHYLTRANSFERASE SUPERFAMILY PROTEIN"/>
    <property type="match status" value="1"/>
</dbReference>
<dbReference type="SUPFAM" id="SSF53335">
    <property type="entry name" value="S-adenosyl-L-methionine-dependent methyltransferases"/>
    <property type="match status" value="1"/>
</dbReference>
<dbReference type="InterPro" id="IPR029063">
    <property type="entry name" value="SAM-dependent_MTases_sf"/>
</dbReference>
<organism evidence="4 5">
    <name type="scientific">Dothidotthia symphoricarpi CBS 119687</name>
    <dbReference type="NCBI Taxonomy" id="1392245"/>
    <lineage>
        <taxon>Eukaryota</taxon>
        <taxon>Fungi</taxon>
        <taxon>Dikarya</taxon>
        <taxon>Ascomycota</taxon>
        <taxon>Pezizomycotina</taxon>
        <taxon>Dothideomycetes</taxon>
        <taxon>Pleosporomycetidae</taxon>
        <taxon>Pleosporales</taxon>
        <taxon>Dothidotthiaceae</taxon>
        <taxon>Dothidotthia</taxon>
    </lineage>
</organism>
<dbReference type="PANTHER" id="PTHR12176:SF84">
    <property type="entry name" value="METHYLTRANSFERASE DOMAIN-CONTAINING PROTEIN"/>
    <property type="match status" value="1"/>
</dbReference>
<protein>
    <recommendedName>
        <fullName evidence="6">Methyltransferase domain-containing protein</fullName>
    </recommendedName>
</protein>
<comment type="similarity">
    <text evidence="1">Belongs to the methyltransferase superfamily.</text>
</comment>
<evidence type="ECO:0000256" key="2">
    <source>
        <dbReference type="ARBA" id="ARBA00022603"/>
    </source>
</evidence>
<dbReference type="AlphaFoldDB" id="A0A6A6AIU4"/>
<keyword evidence="3" id="KW-0808">Transferase</keyword>
<evidence type="ECO:0008006" key="6">
    <source>
        <dbReference type="Google" id="ProtNLM"/>
    </source>
</evidence>
<name>A0A6A6AIU4_9PLEO</name>
<gene>
    <name evidence="4" type="ORF">P153DRAFT_365057</name>
</gene>
<evidence type="ECO:0000313" key="4">
    <source>
        <dbReference type="EMBL" id="KAF2131476.1"/>
    </source>
</evidence>
<dbReference type="RefSeq" id="XP_033525863.1">
    <property type="nucleotide sequence ID" value="XM_033667746.1"/>
</dbReference>
<dbReference type="GO" id="GO:0032259">
    <property type="term" value="P:methylation"/>
    <property type="evidence" value="ECO:0007669"/>
    <property type="project" value="UniProtKB-KW"/>
</dbReference>
<evidence type="ECO:0000313" key="5">
    <source>
        <dbReference type="Proteomes" id="UP000799771"/>
    </source>
</evidence>
<dbReference type="GeneID" id="54408178"/>
<accession>A0A6A6AIU4</accession>
<dbReference type="InterPro" id="IPR051419">
    <property type="entry name" value="Lys/N-term_MeTrsfase_sf"/>
</dbReference>
<sequence length="321" mass="36197">MPSPPPAFGSQGYWNHRFAANSTPFEWLEAPTALDPFITDALKYTDEHRPELLHVGCGTSLLSFHLRVHVDDPQQIHNLDYSEVAIDVGKKRESEICGIDEEHKHQDTTNIATTKADIMAISSINKSTKEHDRPRTSLAVNTHQQFRHMRWDAVDLLSHRSLLGACNSSTYSVIVDKSTSDSIACADDVDVPLPYPIGIRPEVPIKLDLERSGPLHPLYIMAVHLALVIRPRGRWISLSYSQGRYPFVNVFEKVSQDVIDNGFPDPGLLWKVVGKHEIDVPEQQLPNANNGDSITHRPKTMHWVYVLERTDVPLFVRGSHI</sequence>
<dbReference type="OrthoDB" id="411785at2759"/>
<dbReference type="Gene3D" id="3.40.50.150">
    <property type="entry name" value="Vaccinia Virus protein VP39"/>
    <property type="match status" value="1"/>
</dbReference>